<dbReference type="FunFam" id="3.30.430.20:FF:000003">
    <property type="entry name" value="Cysteine-rich RLK (RECEPTOR-like protein kinase) 10"/>
    <property type="match status" value="1"/>
</dbReference>
<dbReference type="PANTHER" id="PTHR27002">
    <property type="entry name" value="RECEPTOR-LIKE SERINE/THREONINE-PROTEIN KINASE SD1-8"/>
    <property type="match status" value="1"/>
</dbReference>
<dbReference type="PROSITE" id="PS00108">
    <property type="entry name" value="PROTEIN_KINASE_ST"/>
    <property type="match status" value="1"/>
</dbReference>
<dbReference type="InterPro" id="IPR002902">
    <property type="entry name" value="GNK2"/>
</dbReference>
<evidence type="ECO:0000313" key="22">
    <source>
        <dbReference type="EMBL" id="KAK7343547.1"/>
    </source>
</evidence>
<keyword evidence="13" id="KW-0067">ATP-binding</keyword>
<dbReference type="PROSITE" id="PS50011">
    <property type="entry name" value="PROTEIN_KINASE_DOM"/>
    <property type="match status" value="1"/>
</dbReference>
<keyword evidence="15 18" id="KW-0472">Membrane</keyword>
<feature type="domain" description="Gnk2-homologous" evidence="21">
    <location>
        <begin position="132"/>
        <end position="240"/>
    </location>
</feature>
<comment type="caution">
    <text evidence="22">The sequence shown here is derived from an EMBL/GenBank/DDBJ whole genome shotgun (WGS) entry which is preliminary data.</text>
</comment>
<dbReference type="GO" id="GO:0005524">
    <property type="term" value="F:ATP binding"/>
    <property type="evidence" value="ECO:0007669"/>
    <property type="project" value="UniProtKB-KW"/>
</dbReference>
<evidence type="ECO:0000256" key="10">
    <source>
        <dbReference type="ARBA" id="ARBA00022737"/>
    </source>
</evidence>
<evidence type="ECO:0000259" key="21">
    <source>
        <dbReference type="PROSITE" id="PS51473"/>
    </source>
</evidence>
<feature type="domain" description="Protein kinase" evidence="20">
    <location>
        <begin position="339"/>
        <end position="557"/>
    </location>
</feature>
<dbReference type="SUPFAM" id="SSF56112">
    <property type="entry name" value="Protein kinase-like (PK-like)"/>
    <property type="match status" value="1"/>
</dbReference>
<evidence type="ECO:0000256" key="14">
    <source>
        <dbReference type="ARBA" id="ARBA00022989"/>
    </source>
</evidence>
<gene>
    <name evidence="22" type="ORF">VNO77_12357</name>
</gene>
<dbReference type="PANTHER" id="PTHR27002:SF1073">
    <property type="entry name" value="CYSTEINE-RICH RECEPTOR-LIKE PROTEIN KINASE 29"/>
    <property type="match status" value="1"/>
</dbReference>
<feature type="chain" id="PRO_5042905855" evidence="19">
    <location>
        <begin position="26"/>
        <end position="557"/>
    </location>
</feature>
<evidence type="ECO:0000256" key="1">
    <source>
        <dbReference type="ARBA" id="ARBA00004251"/>
    </source>
</evidence>
<keyword evidence="7" id="KW-0808">Transferase</keyword>
<feature type="signal peptide" evidence="19">
    <location>
        <begin position="1"/>
        <end position="25"/>
    </location>
</feature>
<evidence type="ECO:0000256" key="4">
    <source>
        <dbReference type="ARBA" id="ARBA00022475"/>
    </source>
</evidence>
<keyword evidence="6" id="KW-0597">Phosphoprotein</keyword>
<name>A0AAN9QPZ4_CANGL</name>
<reference evidence="22 23" key="1">
    <citation type="submission" date="2024-01" db="EMBL/GenBank/DDBJ databases">
        <title>The genomes of 5 underutilized Papilionoideae crops provide insights into root nodulation and disease resistanc.</title>
        <authorList>
            <person name="Jiang F."/>
        </authorList>
    </citation>
    <scope>NUCLEOTIDE SEQUENCE [LARGE SCALE GENOMIC DNA]</scope>
    <source>
        <strain evidence="22">LVBAO_FW01</strain>
        <tissue evidence="22">Leaves</tissue>
    </source>
</reference>
<dbReference type="Pfam" id="PF07714">
    <property type="entry name" value="PK_Tyr_Ser-Thr"/>
    <property type="match status" value="1"/>
</dbReference>
<comment type="similarity">
    <text evidence="2">In the N-terminal section; belongs to the leguminous lectin family.</text>
</comment>
<feature type="domain" description="Gnk2-homologous" evidence="21">
    <location>
        <begin position="23"/>
        <end position="126"/>
    </location>
</feature>
<dbReference type="SMART" id="SM00220">
    <property type="entry name" value="S_TKc"/>
    <property type="match status" value="1"/>
</dbReference>
<dbReference type="InterPro" id="IPR000719">
    <property type="entry name" value="Prot_kinase_dom"/>
</dbReference>
<dbReference type="EMBL" id="JAYMYQ010000003">
    <property type="protein sequence ID" value="KAK7343547.1"/>
    <property type="molecule type" value="Genomic_DNA"/>
</dbReference>
<keyword evidence="11" id="KW-0547">Nucleotide-binding</keyword>
<sequence>MAAVSFRLLSFFGCIFAVMILQASAQTCDNTLGNYTINSTYHKNLDTLLSSFSSHKEINYGFYNLSYGQNPDRVYAVGLCRGDLNTEECLSCLNNSRSALTQKCPNQKEAITWPGECMLRYSNRSILRVVEYQPEVQLVYTKKVTGPVEQFNDALQNLMRNLTNIAASGDSRRKYATNSTAAPDFQTIYGYVQCMPDLSSEECSNCLKDAISLIPSCCNGMAGGNVLRPSCRIRFDPYLFFNATLKLDPDASSPFSPSPSTNNTSSQGNNNTSRTIIAIALPVACVALVLTFVCVYLRVRKTTKKIDMKGEEDNHEDEITIAESLQFNFDTIRVATDDFSDSNKLGEGGFGPVYKGWLSNGQMVAVKRLSKDSGQGDIEFKNEVLLVAKLQHRNLVRLLGFCLEGRERLLVYEFVPNKSLDCFIFDPIKKAQLDWQKRYKIIAGIARGLLYLHEDSRLRIIHRDLKASNILLNEEMHPKISDFGMARLVLVDQIQENTNRVVGTYGYMAPEYAMYGQFSVKSDVFSFGVMVLEIVSGQKISGIRHGESVEDLLSFKL</sequence>
<evidence type="ECO:0000256" key="7">
    <source>
        <dbReference type="ARBA" id="ARBA00022679"/>
    </source>
</evidence>
<feature type="transmembrane region" description="Helical" evidence="18">
    <location>
        <begin position="276"/>
        <end position="299"/>
    </location>
</feature>
<evidence type="ECO:0000256" key="16">
    <source>
        <dbReference type="ARBA" id="ARBA00023170"/>
    </source>
</evidence>
<keyword evidence="14 18" id="KW-1133">Transmembrane helix</keyword>
<evidence type="ECO:0000256" key="17">
    <source>
        <dbReference type="ARBA" id="ARBA00023180"/>
    </source>
</evidence>
<evidence type="ECO:0000256" key="5">
    <source>
        <dbReference type="ARBA" id="ARBA00022527"/>
    </source>
</evidence>
<dbReference type="Proteomes" id="UP001367508">
    <property type="component" value="Unassembled WGS sequence"/>
</dbReference>
<evidence type="ECO:0000256" key="2">
    <source>
        <dbReference type="ARBA" id="ARBA00008536"/>
    </source>
</evidence>
<dbReference type="Pfam" id="PF01657">
    <property type="entry name" value="Stress-antifung"/>
    <property type="match status" value="2"/>
</dbReference>
<dbReference type="InterPro" id="IPR008271">
    <property type="entry name" value="Ser/Thr_kinase_AS"/>
</dbReference>
<keyword evidence="12" id="KW-0418">Kinase</keyword>
<dbReference type="CDD" id="cd23509">
    <property type="entry name" value="Gnk2-like"/>
    <property type="match status" value="2"/>
</dbReference>
<dbReference type="Gene3D" id="3.30.430.20">
    <property type="entry name" value="Gnk2 domain, C-X8-C-X2-C motif"/>
    <property type="match status" value="2"/>
</dbReference>
<dbReference type="FunFam" id="3.30.430.20:FF:000002">
    <property type="entry name" value="Cysteine-rich receptor-like protein kinase 10"/>
    <property type="match status" value="1"/>
</dbReference>
<comment type="subcellular location">
    <subcellularLocation>
        <location evidence="1">Cell membrane</location>
        <topology evidence="1">Single-pass type I membrane protein</topology>
    </subcellularLocation>
</comment>
<dbReference type="FunFam" id="3.30.200.20:FF:000959">
    <property type="entry name" value="Cysteine-rich receptor-like protein kinase 17"/>
    <property type="match status" value="1"/>
</dbReference>
<evidence type="ECO:0000256" key="8">
    <source>
        <dbReference type="ARBA" id="ARBA00022692"/>
    </source>
</evidence>
<organism evidence="22 23">
    <name type="scientific">Canavalia gladiata</name>
    <name type="common">Sword bean</name>
    <name type="synonym">Dolichos gladiatus</name>
    <dbReference type="NCBI Taxonomy" id="3824"/>
    <lineage>
        <taxon>Eukaryota</taxon>
        <taxon>Viridiplantae</taxon>
        <taxon>Streptophyta</taxon>
        <taxon>Embryophyta</taxon>
        <taxon>Tracheophyta</taxon>
        <taxon>Spermatophyta</taxon>
        <taxon>Magnoliopsida</taxon>
        <taxon>eudicotyledons</taxon>
        <taxon>Gunneridae</taxon>
        <taxon>Pentapetalae</taxon>
        <taxon>rosids</taxon>
        <taxon>fabids</taxon>
        <taxon>Fabales</taxon>
        <taxon>Fabaceae</taxon>
        <taxon>Papilionoideae</taxon>
        <taxon>50 kb inversion clade</taxon>
        <taxon>NPAAA clade</taxon>
        <taxon>indigoferoid/millettioid clade</taxon>
        <taxon>Phaseoleae</taxon>
        <taxon>Canavalia</taxon>
    </lineage>
</organism>
<keyword evidence="4" id="KW-1003">Cell membrane</keyword>
<proteinExistence type="inferred from homology"/>
<keyword evidence="23" id="KW-1185">Reference proteome</keyword>
<keyword evidence="10" id="KW-0677">Repeat</keyword>
<keyword evidence="8 18" id="KW-0812">Transmembrane</keyword>
<dbReference type="InterPro" id="IPR011009">
    <property type="entry name" value="Kinase-like_dom_sf"/>
</dbReference>
<keyword evidence="16" id="KW-0675">Receptor</keyword>
<dbReference type="InterPro" id="IPR001245">
    <property type="entry name" value="Ser-Thr/Tyr_kinase_cat_dom"/>
</dbReference>
<protein>
    <submittedName>
        <fullName evidence="22">Uncharacterized protein</fullName>
    </submittedName>
</protein>
<keyword evidence="9 19" id="KW-0732">Signal</keyword>
<accession>A0AAN9QPZ4</accession>
<evidence type="ECO:0000256" key="13">
    <source>
        <dbReference type="ARBA" id="ARBA00022840"/>
    </source>
</evidence>
<comment type="similarity">
    <text evidence="3">In the C-terminal section; belongs to the protein kinase superfamily. Ser/Thr protein kinase family.</text>
</comment>
<dbReference type="Gene3D" id="1.10.510.10">
    <property type="entry name" value="Transferase(Phosphotransferase) domain 1"/>
    <property type="match status" value="1"/>
</dbReference>
<evidence type="ECO:0000256" key="11">
    <source>
        <dbReference type="ARBA" id="ARBA00022741"/>
    </source>
</evidence>
<dbReference type="PROSITE" id="PS51473">
    <property type="entry name" value="GNK2"/>
    <property type="match status" value="2"/>
</dbReference>
<dbReference type="GO" id="GO:0005886">
    <property type="term" value="C:plasma membrane"/>
    <property type="evidence" value="ECO:0007669"/>
    <property type="project" value="UniProtKB-SubCell"/>
</dbReference>
<dbReference type="AlphaFoldDB" id="A0AAN9QPZ4"/>
<evidence type="ECO:0000256" key="9">
    <source>
        <dbReference type="ARBA" id="ARBA00022729"/>
    </source>
</evidence>
<dbReference type="InterPro" id="IPR038408">
    <property type="entry name" value="GNK2_sf"/>
</dbReference>
<evidence type="ECO:0000259" key="20">
    <source>
        <dbReference type="PROSITE" id="PS50011"/>
    </source>
</evidence>
<evidence type="ECO:0000256" key="15">
    <source>
        <dbReference type="ARBA" id="ARBA00023136"/>
    </source>
</evidence>
<evidence type="ECO:0000256" key="18">
    <source>
        <dbReference type="SAM" id="Phobius"/>
    </source>
</evidence>
<dbReference type="GO" id="GO:0004674">
    <property type="term" value="F:protein serine/threonine kinase activity"/>
    <property type="evidence" value="ECO:0007669"/>
    <property type="project" value="UniProtKB-KW"/>
</dbReference>
<evidence type="ECO:0000313" key="23">
    <source>
        <dbReference type="Proteomes" id="UP001367508"/>
    </source>
</evidence>
<evidence type="ECO:0000256" key="19">
    <source>
        <dbReference type="SAM" id="SignalP"/>
    </source>
</evidence>
<evidence type="ECO:0000256" key="6">
    <source>
        <dbReference type="ARBA" id="ARBA00022553"/>
    </source>
</evidence>
<dbReference type="GO" id="GO:0002229">
    <property type="term" value="P:defense response to oomycetes"/>
    <property type="evidence" value="ECO:0007669"/>
    <property type="project" value="UniProtKB-ARBA"/>
</dbReference>
<keyword evidence="17" id="KW-0325">Glycoprotein</keyword>
<keyword evidence="5" id="KW-0723">Serine/threonine-protein kinase</keyword>
<dbReference type="Gene3D" id="3.30.200.20">
    <property type="entry name" value="Phosphorylase Kinase, domain 1"/>
    <property type="match status" value="1"/>
</dbReference>
<evidence type="ECO:0000256" key="3">
    <source>
        <dbReference type="ARBA" id="ARBA00010217"/>
    </source>
</evidence>
<evidence type="ECO:0000256" key="12">
    <source>
        <dbReference type="ARBA" id="ARBA00022777"/>
    </source>
</evidence>
<dbReference type="FunFam" id="1.10.510.10:FF:000240">
    <property type="entry name" value="Lectin-domain containing receptor kinase A4.3"/>
    <property type="match status" value="1"/>
</dbReference>